<dbReference type="EMBL" id="JAIBCX010000027">
    <property type="protein sequence ID" value="MCJ8354480.1"/>
    <property type="molecule type" value="Genomic_DNA"/>
</dbReference>
<feature type="compositionally biased region" description="Pro residues" evidence="1">
    <location>
        <begin position="16"/>
        <end position="38"/>
    </location>
</feature>
<proteinExistence type="predicted"/>
<evidence type="ECO:0000313" key="2">
    <source>
        <dbReference type="EMBL" id="MCJ8354480.1"/>
    </source>
</evidence>
<evidence type="ECO:0000256" key="1">
    <source>
        <dbReference type="SAM" id="MobiDB-lite"/>
    </source>
</evidence>
<protein>
    <submittedName>
        <fullName evidence="2">Uncharacterized protein</fullName>
    </submittedName>
</protein>
<gene>
    <name evidence="2" type="ORF">K1W68_10845</name>
</gene>
<accession>A0AAW5ET50</accession>
<reference evidence="2" key="2">
    <citation type="submission" date="2022-03" db="EMBL/GenBank/DDBJ databases">
        <authorList>
            <person name="Ryngajllo M."/>
            <person name="Jacek P."/>
            <person name="Kubiak K."/>
        </authorList>
    </citation>
    <scope>NUCLEOTIDE SEQUENCE</scope>
    <source>
        <strain evidence="2">SI1</strain>
    </source>
</reference>
<organism evidence="2 3">
    <name type="scientific">Novacetimonas hansenii</name>
    <name type="common">Komagataeibacter hansenii</name>
    <dbReference type="NCBI Taxonomy" id="436"/>
    <lineage>
        <taxon>Bacteria</taxon>
        <taxon>Pseudomonadati</taxon>
        <taxon>Pseudomonadota</taxon>
        <taxon>Alphaproteobacteria</taxon>
        <taxon>Acetobacterales</taxon>
        <taxon>Acetobacteraceae</taxon>
        <taxon>Novacetimonas</taxon>
    </lineage>
</organism>
<evidence type="ECO:0000313" key="3">
    <source>
        <dbReference type="Proteomes" id="UP001202887"/>
    </source>
</evidence>
<feature type="compositionally biased region" description="Basic and acidic residues" evidence="1">
    <location>
        <begin position="89"/>
        <end position="109"/>
    </location>
</feature>
<comment type="caution">
    <text evidence="2">The sequence shown here is derived from an EMBL/GenBank/DDBJ whole genome shotgun (WGS) entry which is preliminary data.</text>
</comment>
<dbReference type="RefSeq" id="WP_141312815.1">
    <property type="nucleotide sequence ID" value="NZ_BJNN01000093.1"/>
</dbReference>
<name>A0AAW5ET50_NOVHA</name>
<dbReference type="Proteomes" id="UP001202887">
    <property type="component" value="Unassembled WGS sequence"/>
</dbReference>
<sequence>MCPARAPHRLKRLEQPPCPAPVPPMPPGVPMPPTSPPGPDEDPPPIDDPHPTPLPLQICWTMPSARNSGPDALLRESALGKGNIPMPDTKYDSEKPVPKPDSEKDHDRDEALEDSFPASDPPSKGETTGPDE</sequence>
<dbReference type="AlphaFoldDB" id="A0AAW5ET50"/>
<feature type="region of interest" description="Disordered" evidence="1">
    <location>
        <begin position="1"/>
        <end position="132"/>
    </location>
</feature>
<reference evidence="2" key="1">
    <citation type="journal article" date="2021" name="Polymers (Basel)">
        <title>Highly Stretchable Bacterial Cellulose Produced by Komagataeibacter hansenii SI1.</title>
        <authorList>
            <person name="Cielecka I."/>
            <person name="Ryngajllo M."/>
            <person name="Maniukiewicz W."/>
            <person name="Bielecki S."/>
        </authorList>
    </citation>
    <scope>NUCLEOTIDE SEQUENCE</scope>
    <source>
        <strain evidence="2">SI1</strain>
    </source>
</reference>
<feature type="compositionally biased region" description="Basic residues" evidence="1">
    <location>
        <begin position="1"/>
        <end position="11"/>
    </location>
</feature>